<dbReference type="RefSeq" id="WP_379899105.1">
    <property type="nucleotide sequence ID" value="NZ_JBHRTR010000019.1"/>
</dbReference>
<dbReference type="Proteomes" id="UP001595528">
    <property type="component" value="Unassembled WGS sequence"/>
</dbReference>
<evidence type="ECO:0000313" key="3">
    <source>
        <dbReference type="Proteomes" id="UP001595528"/>
    </source>
</evidence>
<evidence type="ECO:0000313" key="2">
    <source>
        <dbReference type="EMBL" id="MFC3226947.1"/>
    </source>
</evidence>
<keyword evidence="3" id="KW-1185">Reference proteome</keyword>
<dbReference type="InterPro" id="IPR036390">
    <property type="entry name" value="WH_DNA-bd_sf"/>
</dbReference>
<gene>
    <name evidence="2" type="ORF">ACFOGJ_06890</name>
</gene>
<comment type="caution">
    <text evidence="2">The sequence shown here is derived from an EMBL/GenBank/DDBJ whole genome shotgun (WGS) entry which is preliminary data.</text>
</comment>
<dbReference type="InterPro" id="IPR014290">
    <property type="entry name" value="SUF_FeS_clus_asmbl_reg"/>
</dbReference>
<dbReference type="Pfam" id="PF02082">
    <property type="entry name" value="Rrf2"/>
    <property type="match status" value="1"/>
</dbReference>
<reference evidence="3" key="1">
    <citation type="journal article" date="2019" name="Int. J. Syst. Evol. Microbiol.">
        <title>The Global Catalogue of Microorganisms (GCM) 10K type strain sequencing project: providing services to taxonomists for standard genome sequencing and annotation.</title>
        <authorList>
            <consortium name="The Broad Institute Genomics Platform"/>
            <consortium name="The Broad Institute Genome Sequencing Center for Infectious Disease"/>
            <person name="Wu L."/>
            <person name="Ma J."/>
        </authorList>
    </citation>
    <scope>NUCLEOTIDE SEQUENCE [LARGE SCALE GENOMIC DNA]</scope>
    <source>
        <strain evidence="3">KCTC 42964</strain>
    </source>
</reference>
<organism evidence="2 3">
    <name type="scientific">Marinibaculum pumilum</name>
    <dbReference type="NCBI Taxonomy" id="1766165"/>
    <lineage>
        <taxon>Bacteria</taxon>
        <taxon>Pseudomonadati</taxon>
        <taxon>Pseudomonadota</taxon>
        <taxon>Alphaproteobacteria</taxon>
        <taxon>Rhodospirillales</taxon>
        <taxon>Rhodospirillaceae</taxon>
        <taxon>Marinibaculum</taxon>
    </lineage>
</organism>
<proteinExistence type="predicted"/>
<dbReference type="InterPro" id="IPR030489">
    <property type="entry name" value="TR_Rrf2-type_CS"/>
</dbReference>
<dbReference type="PROSITE" id="PS01332">
    <property type="entry name" value="HTH_RRF2_1"/>
    <property type="match status" value="1"/>
</dbReference>
<dbReference type="NCBIfam" id="TIGR00738">
    <property type="entry name" value="rrf2_super"/>
    <property type="match status" value="1"/>
</dbReference>
<dbReference type="PANTHER" id="PTHR33221:SF2">
    <property type="entry name" value="TRANSCRIPTIONAL REGULATOR"/>
    <property type="match status" value="1"/>
</dbReference>
<dbReference type="PANTHER" id="PTHR33221">
    <property type="entry name" value="WINGED HELIX-TURN-HELIX TRANSCRIPTIONAL REGULATOR, RRF2 FAMILY"/>
    <property type="match status" value="1"/>
</dbReference>
<feature type="region of interest" description="Disordered" evidence="1">
    <location>
        <begin position="141"/>
        <end position="165"/>
    </location>
</feature>
<protein>
    <submittedName>
        <fullName evidence="2">SUF system Fe-S cluster assembly regulator</fullName>
    </submittedName>
</protein>
<dbReference type="InterPro" id="IPR036388">
    <property type="entry name" value="WH-like_DNA-bd_sf"/>
</dbReference>
<dbReference type="EMBL" id="JBHRTR010000019">
    <property type="protein sequence ID" value="MFC3226947.1"/>
    <property type="molecule type" value="Genomic_DNA"/>
</dbReference>
<name>A0ABV7KXA8_9PROT</name>
<sequence length="165" mass="17202">MRMSRLADYAIVLLTQMTADRGRLWTAHDLSAETGLPAPTVSKVLAMLSRRGVVSSIRGVKGGYGLVRDPHQVSVTEIIEAIDGPIALTDCQVAAGNACEVQKLCPSRRGLHQVAAAVIGALNGMTLADISLPLSFGAPVGEPAPQLRPEPKHPAGPSPSAVRPA</sequence>
<accession>A0ABV7KXA8</accession>
<dbReference type="PROSITE" id="PS51197">
    <property type="entry name" value="HTH_RRF2_2"/>
    <property type="match status" value="1"/>
</dbReference>
<dbReference type="InterPro" id="IPR000944">
    <property type="entry name" value="Tscrpt_reg_Rrf2"/>
</dbReference>
<evidence type="ECO:0000256" key="1">
    <source>
        <dbReference type="SAM" id="MobiDB-lite"/>
    </source>
</evidence>
<dbReference type="NCBIfam" id="TIGR02944">
    <property type="entry name" value="suf_reg_Xantho"/>
    <property type="match status" value="1"/>
</dbReference>
<dbReference type="Gene3D" id="1.10.10.10">
    <property type="entry name" value="Winged helix-like DNA-binding domain superfamily/Winged helix DNA-binding domain"/>
    <property type="match status" value="1"/>
</dbReference>
<dbReference type="SUPFAM" id="SSF46785">
    <property type="entry name" value="Winged helix' DNA-binding domain"/>
    <property type="match status" value="1"/>
</dbReference>